<dbReference type="SUPFAM" id="SSF50494">
    <property type="entry name" value="Trypsin-like serine proteases"/>
    <property type="match status" value="1"/>
</dbReference>
<name>A0A8S9XHP0_APOLU</name>
<keyword evidence="2" id="KW-1185">Reference proteome</keyword>
<evidence type="ECO:0000313" key="1">
    <source>
        <dbReference type="EMBL" id="KAF6208487.1"/>
    </source>
</evidence>
<dbReference type="EMBL" id="WIXP02000007">
    <property type="protein sequence ID" value="KAF6208487.1"/>
    <property type="molecule type" value="Genomic_DNA"/>
</dbReference>
<reference evidence="1" key="1">
    <citation type="journal article" date="2021" name="Mol. Ecol. Resour.">
        <title>Apolygus lucorum genome provides insights into omnivorousness and mesophyll feeding.</title>
        <authorList>
            <person name="Liu Y."/>
            <person name="Liu H."/>
            <person name="Wang H."/>
            <person name="Huang T."/>
            <person name="Liu B."/>
            <person name="Yang B."/>
            <person name="Yin L."/>
            <person name="Li B."/>
            <person name="Zhang Y."/>
            <person name="Zhang S."/>
            <person name="Jiang F."/>
            <person name="Zhang X."/>
            <person name="Ren Y."/>
            <person name="Wang B."/>
            <person name="Wang S."/>
            <person name="Lu Y."/>
            <person name="Wu K."/>
            <person name="Fan W."/>
            <person name="Wang G."/>
        </authorList>
    </citation>
    <scope>NUCLEOTIDE SEQUENCE</scope>
    <source>
        <strain evidence="1">12Hb</strain>
    </source>
</reference>
<organism evidence="1 2">
    <name type="scientific">Apolygus lucorum</name>
    <name type="common">Small green plant bug</name>
    <name type="synonym">Lygocoris lucorum</name>
    <dbReference type="NCBI Taxonomy" id="248454"/>
    <lineage>
        <taxon>Eukaryota</taxon>
        <taxon>Metazoa</taxon>
        <taxon>Ecdysozoa</taxon>
        <taxon>Arthropoda</taxon>
        <taxon>Hexapoda</taxon>
        <taxon>Insecta</taxon>
        <taxon>Pterygota</taxon>
        <taxon>Neoptera</taxon>
        <taxon>Paraneoptera</taxon>
        <taxon>Hemiptera</taxon>
        <taxon>Heteroptera</taxon>
        <taxon>Panheteroptera</taxon>
        <taxon>Cimicomorpha</taxon>
        <taxon>Miridae</taxon>
        <taxon>Mirini</taxon>
        <taxon>Apolygus</taxon>
    </lineage>
</organism>
<sequence length="214" mass="24364">MLDYYYKAIEKEFMCLLIGHGHFECDYDDEGKLVDSTENSNEIRWGWRTVMSYLDCLSVTYTVELRRETNDEFNYGRDSTWVCAQSRKPIKWAEEFLSAKGDSGGPMTCNGVYFSIFSMASFLHVEDIISFSGAIVHTLFENAAEHRASFIQYANDFIEDKEPVPHPVDPRFTATPPIFFSDVREAAVSSGYEESGSLICPLLTIYITIDCSVL</sequence>
<dbReference type="InterPro" id="IPR009003">
    <property type="entry name" value="Peptidase_S1_PA"/>
</dbReference>
<evidence type="ECO:0000313" key="2">
    <source>
        <dbReference type="Proteomes" id="UP000466442"/>
    </source>
</evidence>
<dbReference type="OrthoDB" id="10673973at2759"/>
<dbReference type="Proteomes" id="UP000466442">
    <property type="component" value="Unassembled WGS sequence"/>
</dbReference>
<dbReference type="AlphaFoldDB" id="A0A8S9XHP0"/>
<accession>A0A8S9XHP0</accession>
<comment type="caution">
    <text evidence="1">The sequence shown here is derived from an EMBL/GenBank/DDBJ whole genome shotgun (WGS) entry which is preliminary data.</text>
</comment>
<gene>
    <name evidence="1" type="ORF">GE061_016944</name>
</gene>
<evidence type="ECO:0008006" key="3">
    <source>
        <dbReference type="Google" id="ProtNLM"/>
    </source>
</evidence>
<proteinExistence type="predicted"/>
<protein>
    <recommendedName>
        <fullName evidence="3">Peptidase S1 domain-containing protein</fullName>
    </recommendedName>
</protein>